<reference evidence="2 3" key="1">
    <citation type="submission" date="2017-02" db="EMBL/GenBank/DDBJ databases">
        <authorList>
            <person name="Peterson S.W."/>
        </authorList>
    </citation>
    <scope>NUCLEOTIDE SEQUENCE [LARGE SCALE GENOMIC DNA]</scope>
    <source>
        <strain evidence="2 3">USBA 369</strain>
    </source>
</reference>
<protein>
    <submittedName>
        <fullName evidence="2">Uncharacterized protein</fullName>
    </submittedName>
</protein>
<evidence type="ECO:0000313" key="2">
    <source>
        <dbReference type="EMBL" id="SKA04666.1"/>
    </source>
</evidence>
<keyword evidence="3" id="KW-1185">Reference proteome</keyword>
<dbReference type="STRING" id="1365950.SAMN05428963_105122"/>
<keyword evidence="1" id="KW-0812">Transmembrane</keyword>
<dbReference type="Proteomes" id="UP000190135">
    <property type="component" value="Unassembled WGS sequence"/>
</dbReference>
<name>A0A1T4QLV6_9HYPH</name>
<evidence type="ECO:0000313" key="3">
    <source>
        <dbReference type="Proteomes" id="UP000190135"/>
    </source>
</evidence>
<sequence>MERVSGERANGRAGNTGRSVLAEARTGLVRASLLLGVLFFALALILAPVADRQGRFRMAEQTDLIDPIVTGTVRGDARQTYVVRRSVLQEPGSAACLMYPDGRRVGGC</sequence>
<proteinExistence type="predicted"/>
<organism evidence="2 3">
    <name type="scientific">Consotaella salsifontis</name>
    <dbReference type="NCBI Taxonomy" id="1365950"/>
    <lineage>
        <taxon>Bacteria</taxon>
        <taxon>Pseudomonadati</taxon>
        <taxon>Pseudomonadota</taxon>
        <taxon>Alphaproteobacteria</taxon>
        <taxon>Hyphomicrobiales</taxon>
        <taxon>Aurantimonadaceae</taxon>
        <taxon>Consotaella</taxon>
    </lineage>
</organism>
<dbReference type="AlphaFoldDB" id="A0A1T4QLV6"/>
<evidence type="ECO:0000256" key="1">
    <source>
        <dbReference type="SAM" id="Phobius"/>
    </source>
</evidence>
<keyword evidence="1" id="KW-1133">Transmembrane helix</keyword>
<feature type="transmembrane region" description="Helical" evidence="1">
    <location>
        <begin position="28"/>
        <end position="50"/>
    </location>
</feature>
<gene>
    <name evidence="2" type="ORF">SAMN05428963_105122</name>
</gene>
<accession>A0A1T4QLV6</accession>
<keyword evidence="1" id="KW-0472">Membrane</keyword>
<dbReference type="EMBL" id="FUXL01000005">
    <property type="protein sequence ID" value="SKA04666.1"/>
    <property type="molecule type" value="Genomic_DNA"/>
</dbReference>